<reference evidence="2 3" key="1">
    <citation type="journal article" date="2019" name="Int. J. Syst. Evol. Microbiol.">
        <title>The Global Catalogue of Microorganisms (GCM) 10K type strain sequencing project: providing services to taxonomists for standard genome sequencing and annotation.</title>
        <authorList>
            <consortium name="The Broad Institute Genomics Platform"/>
            <consortium name="The Broad Institute Genome Sequencing Center for Infectious Disease"/>
            <person name="Wu L."/>
            <person name="Ma J."/>
        </authorList>
    </citation>
    <scope>NUCLEOTIDE SEQUENCE [LARGE SCALE GENOMIC DNA]</scope>
    <source>
        <strain evidence="2 3">JCM 14559</strain>
    </source>
</reference>
<evidence type="ECO:0000313" key="3">
    <source>
        <dbReference type="Proteomes" id="UP001500897"/>
    </source>
</evidence>
<keyword evidence="3" id="KW-1185">Reference proteome</keyword>
<comment type="caution">
    <text evidence="2">The sequence shown here is derived from an EMBL/GenBank/DDBJ whole genome shotgun (WGS) entry which is preliminary data.</text>
</comment>
<organism evidence="2 3">
    <name type="scientific">Kitasatospora saccharophila</name>
    <dbReference type="NCBI Taxonomy" id="407973"/>
    <lineage>
        <taxon>Bacteria</taxon>
        <taxon>Bacillati</taxon>
        <taxon>Actinomycetota</taxon>
        <taxon>Actinomycetes</taxon>
        <taxon>Kitasatosporales</taxon>
        <taxon>Streptomycetaceae</taxon>
        <taxon>Kitasatospora</taxon>
    </lineage>
</organism>
<feature type="compositionally biased region" description="Polar residues" evidence="1">
    <location>
        <begin position="35"/>
        <end position="47"/>
    </location>
</feature>
<evidence type="ECO:0000313" key="2">
    <source>
        <dbReference type="EMBL" id="GAA2118049.1"/>
    </source>
</evidence>
<dbReference type="RefSeq" id="WP_344557390.1">
    <property type="nucleotide sequence ID" value="NZ_BAAANS010000061.1"/>
</dbReference>
<accession>A0ABN2XVW5</accession>
<sequence>MPITEPHNPPTAEEGGLVVAVRDIRAARSRAEVPSDNTGGRSDQNDT</sequence>
<name>A0ABN2XVW5_9ACTN</name>
<proteinExistence type="predicted"/>
<evidence type="ECO:0000256" key="1">
    <source>
        <dbReference type="SAM" id="MobiDB-lite"/>
    </source>
</evidence>
<gene>
    <name evidence="2" type="ORF">GCM10009759_64960</name>
</gene>
<feature type="region of interest" description="Disordered" evidence="1">
    <location>
        <begin position="26"/>
        <end position="47"/>
    </location>
</feature>
<protein>
    <submittedName>
        <fullName evidence="2">Uncharacterized protein</fullName>
    </submittedName>
</protein>
<dbReference type="EMBL" id="BAAANS010000061">
    <property type="protein sequence ID" value="GAA2118049.1"/>
    <property type="molecule type" value="Genomic_DNA"/>
</dbReference>
<dbReference type="Proteomes" id="UP001500897">
    <property type="component" value="Unassembled WGS sequence"/>
</dbReference>